<evidence type="ECO:0000256" key="6">
    <source>
        <dbReference type="ARBA" id="ARBA00023237"/>
    </source>
</evidence>
<keyword evidence="6" id="KW-0998">Cell outer membrane</keyword>
<reference evidence="12" key="1">
    <citation type="submission" date="2018-10" db="EMBL/GenBank/DDBJ databases">
        <title>Acidithiobacillus sulfuriphilus sp. nov.: an extremely acidophilic sulfur-oxidizing chemolithotroph isolated from a neutral pH environment.</title>
        <authorList>
            <person name="Falagan C."/>
            <person name="Moya-Beltran A."/>
            <person name="Quatrini R."/>
            <person name="Johnson D.B."/>
        </authorList>
    </citation>
    <scope>NUCLEOTIDE SEQUENCE [LARGE SCALE GENOMIC DNA]</scope>
    <source>
        <strain evidence="12">CJ-2</strain>
    </source>
</reference>
<dbReference type="RefSeq" id="WP_123101463.1">
    <property type="nucleotide sequence ID" value="NZ_CP127527.1"/>
</dbReference>
<dbReference type="InterPro" id="IPR038591">
    <property type="entry name" value="NolW-like_sf"/>
</dbReference>
<comment type="subcellular location">
    <subcellularLocation>
        <location evidence="8">Cell outer membrane</location>
    </subcellularLocation>
    <subcellularLocation>
        <location evidence="1">Membrane</location>
    </subcellularLocation>
</comment>
<protein>
    <submittedName>
        <fullName evidence="12">Type IV pilus secretin PilQ family protein</fullName>
    </submittedName>
</protein>
<dbReference type="InterPro" id="IPR051808">
    <property type="entry name" value="Type_IV_pilus_biogenesis"/>
</dbReference>
<comment type="similarity">
    <text evidence="7">Belongs to the bacterial secretin family.</text>
</comment>
<dbReference type="InterPro" id="IPR001775">
    <property type="entry name" value="GspD/PilQ"/>
</dbReference>
<evidence type="ECO:0000256" key="5">
    <source>
        <dbReference type="ARBA" id="ARBA00023136"/>
    </source>
</evidence>
<proteinExistence type="inferred from homology"/>
<dbReference type="InterPro" id="IPR021731">
    <property type="entry name" value="AMIN_dom"/>
</dbReference>
<name>A0A3M8RV69_9PROT</name>
<accession>A0A3M8RV69</accession>
<evidence type="ECO:0000256" key="10">
    <source>
        <dbReference type="SAM" id="SignalP"/>
    </source>
</evidence>
<evidence type="ECO:0000256" key="7">
    <source>
        <dbReference type="RuleBase" id="RU004003"/>
    </source>
</evidence>
<keyword evidence="3 10" id="KW-0732">Signal</keyword>
<dbReference type="Pfam" id="PF00263">
    <property type="entry name" value="Secretin"/>
    <property type="match status" value="1"/>
</dbReference>
<dbReference type="GO" id="GO:0009279">
    <property type="term" value="C:cell outer membrane"/>
    <property type="evidence" value="ECO:0007669"/>
    <property type="project" value="UniProtKB-SubCell"/>
</dbReference>
<dbReference type="Gene3D" id="2.60.40.3470">
    <property type="match status" value="1"/>
</dbReference>
<evidence type="ECO:0000256" key="4">
    <source>
        <dbReference type="ARBA" id="ARBA00022927"/>
    </source>
</evidence>
<dbReference type="SMART" id="SM00965">
    <property type="entry name" value="STN"/>
    <property type="match status" value="1"/>
</dbReference>
<evidence type="ECO:0000256" key="8">
    <source>
        <dbReference type="RuleBase" id="RU004004"/>
    </source>
</evidence>
<evidence type="ECO:0000256" key="2">
    <source>
        <dbReference type="ARBA" id="ARBA00022448"/>
    </source>
</evidence>
<keyword evidence="5" id="KW-0472">Membrane</keyword>
<dbReference type="NCBIfam" id="TIGR02515">
    <property type="entry name" value="IV_pilus_PilQ"/>
    <property type="match status" value="1"/>
</dbReference>
<evidence type="ECO:0000259" key="11">
    <source>
        <dbReference type="SMART" id="SM00965"/>
    </source>
</evidence>
<evidence type="ECO:0000313" key="12">
    <source>
        <dbReference type="EMBL" id="RNF72407.1"/>
    </source>
</evidence>
<feature type="region of interest" description="Disordered" evidence="9">
    <location>
        <begin position="1"/>
        <end position="20"/>
    </location>
</feature>
<sequence>MSTAPCTARHANAPRHHRVRHRMPAALRPAAMVALAALCLASAPAWAESLITGIAPVQDQHGAALLIRSTERPAYDVNTLNGGYRVQIDFSDAHFANSVGTVHGEGVIQDVLAENLPGKARLDLLLKTPQAIMIEPAPGGYRIALVAEKGAAPSTAAAAAAPVATPAPSPAAAAVEPSASAPVPLPAANGTSVADLGFKRGKEGGGILDLTINGSQPQMNVTREDGALVVDLKDTQLPASYAHRFDVNQFGTPVQYIDSYPRGANTRLVFAINGPFEYSAYQLGNHLLVNVRAKPATETAAGVAADARLSMDFQNISVRDALQVIADFTHQNIVVSNNVTGTLTIRLKNVPWEQAFKVILDSQGLAVKHIGTILWVAPANQISTQEEAELKAAASKRKLEPLVTELIPIKYARATEIAQLLQGFSQQNNSIPPSEGAAYGNTAATAAQNAALAAALGIPSSTLGNSLLGSRGSVAVVTRTNSLLVRDTPQDIDNIKKLIAKIDRPVPQVLIEARIVQITTNAAQSLGVQWGGTYTSNTGSGVINLSGTGASGTTSTQGGSFPLTGSTTTTTGTTGFSVPALVNLPAPTAGTALAGVNPASLAFALGTASGSRVIDLQLQALQVANKAKIISSPKVLTADNEKAVIQQGQEIPYQQATSSGATSVSFKKAVLSLDVTPHIAPNGKITMDVSATNDQPNYAQALPTGVPINTQSVKTKLLVANGQTVVIGGIFTDTHSNFNTGIPLLKDIPGLGWLFKSRTNNIAQTELLIFLTPKVINDGAQDGSAGGETSLASGG</sequence>
<dbReference type="Gene3D" id="3.30.1370.120">
    <property type="match status" value="1"/>
</dbReference>
<feature type="signal peptide" evidence="10">
    <location>
        <begin position="1"/>
        <end position="47"/>
    </location>
</feature>
<dbReference type="InterPro" id="IPR005644">
    <property type="entry name" value="NolW-like"/>
</dbReference>
<dbReference type="PANTHER" id="PTHR30604:SF1">
    <property type="entry name" value="DNA UTILIZATION PROTEIN HOFQ"/>
    <property type="match status" value="1"/>
</dbReference>
<dbReference type="AlphaFoldDB" id="A0A3M8RV69"/>
<dbReference type="OrthoDB" id="49695at2"/>
<keyword evidence="2 8" id="KW-0813">Transport</keyword>
<dbReference type="InterPro" id="IPR013355">
    <property type="entry name" value="Pilus_4_PilQ"/>
</dbReference>
<organism evidence="12">
    <name type="scientific">Acidithiobacillus sulfuriphilus</name>
    <dbReference type="NCBI Taxonomy" id="1867749"/>
    <lineage>
        <taxon>Bacteria</taxon>
        <taxon>Pseudomonadati</taxon>
        <taxon>Pseudomonadota</taxon>
        <taxon>Acidithiobacillia</taxon>
        <taxon>Acidithiobacillales</taxon>
        <taxon>Acidithiobacillaceae</taxon>
        <taxon>Acidithiobacillus</taxon>
    </lineage>
</organism>
<evidence type="ECO:0000256" key="9">
    <source>
        <dbReference type="SAM" id="MobiDB-lite"/>
    </source>
</evidence>
<feature type="chain" id="PRO_5017996374" evidence="10">
    <location>
        <begin position="48"/>
        <end position="795"/>
    </location>
</feature>
<feature type="domain" description="Secretin/TonB short N-terminal" evidence="11">
    <location>
        <begin position="331"/>
        <end position="379"/>
    </location>
</feature>
<gene>
    <name evidence="12" type="ORF">EC580_01255</name>
</gene>
<dbReference type="Pfam" id="PF11741">
    <property type="entry name" value="AMIN"/>
    <property type="match status" value="1"/>
</dbReference>
<dbReference type="InterPro" id="IPR004846">
    <property type="entry name" value="T2SS/T3SS_dom"/>
</dbReference>
<dbReference type="EMBL" id="RIZI01000086">
    <property type="protein sequence ID" value="RNF72407.1"/>
    <property type="molecule type" value="Genomic_DNA"/>
</dbReference>
<evidence type="ECO:0000256" key="1">
    <source>
        <dbReference type="ARBA" id="ARBA00004370"/>
    </source>
</evidence>
<dbReference type="Gene3D" id="3.30.1370.130">
    <property type="match status" value="1"/>
</dbReference>
<dbReference type="PRINTS" id="PR00811">
    <property type="entry name" value="BCTERIALGSPD"/>
</dbReference>
<evidence type="ECO:0000256" key="3">
    <source>
        <dbReference type="ARBA" id="ARBA00022729"/>
    </source>
</evidence>
<dbReference type="Pfam" id="PF03958">
    <property type="entry name" value="Secretin_N"/>
    <property type="match status" value="1"/>
</dbReference>
<keyword evidence="4" id="KW-0653">Protein transport</keyword>
<dbReference type="InterPro" id="IPR011662">
    <property type="entry name" value="Secretin/TonB_short_N"/>
</dbReference>
<dbReference type="GO" id="GO:0009306">
    <property type="term" value="P:protein secretion"/>
    <property type="evidence" value="ECO:0007669"/>
    <property type="project" value="InterPro"/>
</dbReference>
<dbReference type="PANTHER" id="PTHR30604">
    <property type="entry name" value="PROTEIN TRANSPORT PROTEIN HOFQ"/>
    <property type="match status" value="1"/>
</dbReference>
<comment type="caution">
    <text evidence="12">The sequence shown here is derived from an EMBL/GenBank/DDBJ whole genome shotgun (WGS) entry which is preliminary data.</text>
</comment>